<evidence type="ECO:0000313" key="2">
    <source>
        <dbReference type="EMBL" id="KAK9414162.1"/>
    </source>
</evidence>
<dbReference type="Proteomes" id="UP001408356">
    <property type="component" value="Unassembled WGS sequence"/>
</dbReference>
<evidence type="ECO:0000256" key="1">
    <source>
        <dbReference type="SAM" id="MobiDB-lite"/>
    </source>
</evidence>
<keyword evidence="3" id="KW-1185">Reference proteome</keyword>
<feature type="region of interest" description="Disordered" evidence="1">
    <location>
        <begin position="70"/>
        <end position="92"/>
    </location>
</feature>
<evidence type="ECO:0000313" key="3">
    <source>
        <dbReference type="Proteomes" id="UP001408356"/>
    </source>
</evidence>
<reference evidence="2 3" key="1">
    <citation type="journal article" date="2024" name="J. Plant Pathol.">
        <title>Sequence and assembly of the genome of Seiridium unicorne, isolate CBS 538.82, causal agent of cypress canker disease.</title>
        <authorList>
            <person name="Scali E."/>
            <person name="Rocca G.D."/>
            <person name="Danti R."/>
            <person name="Garbelotto M."/>
            <person name="Barberini S."/>
            <person name="Baroncelli R."/>
            <person name="Emiliani G."/>
        </authorList>
    </citation>
    <scope>NUCLEOTIDE SEQUENCE [LARGE SCALE GENOMIC DNA]</scope>
    <source>
        <strain evidence="2 3">BM-138-508</strain>
    </source>
</reference>
<organism evidence="2 3">
    <name type="scientific">Seiridium unicorne</name>
    <dbReference type="NCBI Taxonomy" id="138068"/>
    <lineage>
        <taxon>Eukaryota</taxon>
        <taxon>Fungi</taxon>
        <taxon>Dikarya</taxon>
        <taxon>Ascomycota</taxon>
        <taxon>Pezizomycotina</taxon>
        <taxon>Sordariomycetes</taxon>
        <taxon>Xylariomycetidae</taxon>
        <taxon>Amphisphaeriales</taxon>
        <taxon>Sporocadaceae</taxon>
        <taxon>Seiridium</taxon>
    </lineage>
</organism>
<accession>A0ABR2UI14</accession>
<sequence>MDTEREGRNVVSTSISAILEMGSYAHRQWYVITYMLEDSSFSARSRNHASIYQPRTKGQARSIMHLMGSPQSDVSVSFPSRKAAPPIHGAPDRQEALRGVVPKIQRSIPADEKSGGDPNRHRVRIHAQGSKQVKRNSSVTSTRLAKSFAWKLWKGVILKMRFGRE</sequence>
<protein>
    <submittedName>
        <fullName evidence="2">Uncharacterized protein</fullName>
    </submittedName>
</protein>
<proteinExistence type="predicted"/>
<dbReference type="EMBL" id="JARVKF010000429">
    <property type="protein sequence ID" value="KAK9414162.1"/>
    <property type="molecule type" value="Genomic_DNA"/>
</dbReference>
<comment type="caution">
    <text evidence="2">The sequence shown here is derived from an EMBL/GenBank/DDBJ whole genome shotgun (WGS) entry which is preliminary data.</text>
</comment>
<name>A0ABR2UI14_9PEZI</name>
<gene>
    <name evidence="2" type="ORF">SUNI508_02261</name>
</gene>